<keyword evidence="1" id="KW-0732">Signal</keyword>
<dbReference type="OrthoDB" id="8703681at2"/>
<dbReference type="EMBL" id="CP041730">
    <property type="protein sequence ID" value="QDQ25592.1"/>
    <property type="molecule type" value="Genomic_DNA"/>
</dbReference>
<evidence type="ECO:0000313" key="3">
    <source>
        <dbReference type="Proteomes" id="UP000317550"/>
    </source>
</evidence>
<evidence type="ECO:0000256" key="1">
    <source>
        <dbReference type="SAM" id="SignalP"/>
    </source>
</evidence>
<organism evidence="2 3">
    <name type="scientific">Chitinimonas arctica</name>
    <dbReference type="NCBI Taxonomy" id="2594795"/>
    <lineage>
        <taxon>Bacteria</taxon>
        <taxon>Pseudomonadati</taxon>
        <taxon>Pseudomonadota</taxon>
        <taxon>Betaproteobacteria</taxon>
        <taxon>Neisseriales</taxon>
        <taxon>Chitinibacteraceae</taxon>
        <taxon>Chitinimonas</taxon>
    </lineage>
</organism>
<gene>
    <name evidence="2" type="ORF">FNU76_04060</name>
</gene>
<feature type="chain" id="PRO_5022066860" description="DUF4189 domain-containing protein" evidence="1">
    <location>
        <begin position="20"/>
        <end position="127"/>
    </location>
</feature>
<dbReference type="KEGG" id="cari:FNU76_04060"/>
<name>A0A516SBR8_9NEIS</name>
<dbReference type="Proteomes" id="UP000317550">
    <property type="component" value="Chromosome"/>
</dbReference>
<evidence type="ECO:0008006" key="4">
    <source>
        <dbReference type="Google" id="ProtNLM"/>
    </source>
</evidence>
<protein>
    <recommendedName>
        <fullName evidence="4">DUF4189 domain-containing protein</fullName>
    </recommendedName>
</protein>
<evidence type="ECO:0000313" key="2">
    <source>
        <dbReference type="EMBL" id="QDQ25592.1"/>
    </source>
</evidence>
<keyword evidence="3" id="KW-1185">Reference proteome</keyword>
<reference evidence="3" key="1">
    <citation type="submission" date="2019-07" db="EMBL/GenBank/DDBJ databases">
        <title>Chitinimonas sp. nov., isolated from Ny-Alesund, arctica soil.</title>
        <authorList>
            <person name="Xu Q."/>
            <person name="Peng F."/>
        </authorList>
    </citation>
    <scope>NUCLEOTIDE SEQUENCE [LARGE SCALE GENOMIC DNA]</scope>
    <source>
        <strain evidence="3">R3-44</strain>
    </source>
</reference>
<accession>A0A516SBR8</accession>
<sequence length="127" mass="13462">MRRALFRLGLMLALPLAHATPPQPDPGQAALIELRNTIGDGTCQKDAQCHTVALGAKACGGPAFYLPWSDREGLGERVKELAATYTRLSKAQAEATGEMSDCSVISDPGAVCRLNRCVLEPAGRKAV</sequence>
<proteinExistence type="predicted"/>
<dbReference type="RefSeq" id="WP_143856517.1">
    <property type="nucleotide sequence ID" value="NZ_CP041730.1"/>
</dbReference>
<dbReference type="AlphaFoldDB" id="A0A516SBR8"/>
<feature type="signal peptide" evidence="1">
    <location>
        <begin position="1"/>
        <end position="19"/>
    </location>
</feature>